<sequence>MTEVIEHPDGDIKTPNAGLKGTLSAATCLALLFAFGVSFKIAKGGDGSPPPVQAVAPVVPTVASQAVVPAAPTQAATAEEQIKSLLSERDYIAEGMLRDLGDNLDLLLGDVICRRRDYFLDKATESLEREGIPVLTSLNGDLAYVIAKGREETLKRSRFDGDPESQAIARAIILDLFAVESALRATVLGDEQRCNGITPGLVWGEGDRLRIYISESQERLARGIKRSAP</sequence>
<reference evidence="1 2" key="1">
    <citation type="submission" date="2023-01" db="EMBL/GenBank/DDBJ databases">
        <title>Novel diversity within Roseofilum (Cyanobacteria; Desertifilaceae) from marine benthic mats with descriptions of four novel species.</title>
        <authorList>
            <person name="Wang Y."/>
            <person name="Berthold D.E."/>
            <person name="Hu J."/>
            <person name="Lefler F.W."/>
            <person name="Laughinghouse H.D. IV."/>
        </authorList>
    </citation>
    <scope>NUCLEOTIDE SEQUENCE [LARGE SCALE GENOMIC DNA]</scope>
    <source>
        <strain evidence="1 2">BLCC-M114</strain>
    </source>
</reference>
<dbReference type="Proteomes" id="UP001235849">
    <property type="component" value="Unassembled WGS sequence"/>
</dbReference>
<evidence type="ECO:0000313" key="2">
    <source>
        <dbReference type="Proteomes" id="UP001235849"/>
    </source>
</evidence>
<organism evidence="1 2">
    <name type="scientific">Roseofilum capinflatum BLCC-M114</name>
    <dbReference type="NCBI Taxonomy" id="3022440"/>
    <lineage>
        <taxon>Bacteria</taxon>
        <taxon>Bacillati</taxon>
        <taxon>Cyanobacteriota</taxon>
        <taxon>Cyanophyceae</taxon>
        <taxon>Desertifilales</taxon>
        <taxon>Desertifilaceae</taxon>
        <taxon>Roseofilum</taxon>
        <taxon>Roseofilum capinflatum</taxon>
    </lineage>
</organism>
<comment type="caution">
    <text evidence="1">The sequence shown here is derived from an EMBL/GenBank/DDBJ whole genome shotgun (WGS) entry which is preliminary data.</text>
</comment>
<dbReference type="EMBL" id="JAQOSO010000073">
    <property type="protein sequence ID" value="MDJ1174891.1"/>
    <property type="molecule type" value="Genomic_DNA"/>
</dbReference>
<evidence type="ECO:0000313" key="1">
    <source>
        <dbReference type="EMBL" id="MDJ1174891.1"/>
    </source>
</evidence>
<keyword evidence="2" id="KW-1185">Reference proteome</keyword>
<gene>
    <name evidence="1" type="ORF">PMG25_12370</name>
</gene>
<proteinExistence type="predicted"/>
<accession>A0ABT7B8Q8</accession>
<name>A0ABT7B8Q8_9CYAN</name>
<dbReference type="RefSeq" id="WP_283767207.1">
    <property type="nucleotide sequence ID" value="NZ_JAQOSO010000073.1"/>
</dbReference>
<protein>
    <submittedName>
        <fullName evidence="1">Uncharacterized protein</fullName>
    </submittedName>
</protein>